<comment type="caution">
    <text evidence="2">The sequence shown here is derived from an EMBL/GenBank/DDBJ whole genome shotgun (WGS) entry which is preliminary data.</text>
</comment>
<dbReference type="InterPro" id="IPR025324">
    <property type="entry name" value="DUF4230"/>
</dbReference>
<organism evidence="2 3">
    <name type="scientific">Clostridium chauvoei</name>
    <dbReference type="NCBI Taxonomy" id="46867"/>
    <lineage>
        <taxon>Bacteria</taxon>
        <taxon>Bacillati</taxon>
        <taxon>Bacillota</taxon>
        <taxon>Clostridia</taxon>
        <taxon>Eubacteriales</taxon>
        <taxon>Clostridiaceae</taxon>
        <taxon>Clostridium</taxon>
    </lineage>
</organism>
<name>A0ABD4RKX7_9CLOT</name>
<gene>
    <name evidence="2" type="ORF">K4H94_12890</name>
</gene>
<proteinExistence type="predicted"/>
<dbReference type="AlphaFoldDB" id="A0ABD4RKX7"/>
<evidence type="ECO:0000256" key="1">
    <source>
        <dbReference type="SAM" id="Phobius"/>
    </source>
</evidence>
<accession>A0ABD4RKX7</accession>
<dbReference type="GeneID" id="66300530"/>
<keyword evidence="1" id="KW-0472">Membrane</keyword>
<keyword evidence="1" id="KW-1133">Transmembrane helix</keyword>
<protein>
    <submittedName>
        <fullName evidence="2">DUF4230 domain-containing protein</fullName>
    </submittedName>
</protein>
<dbReference type="Pfam" id="PF14014">
    <property type="entry name" value="DUF4230"/>
    <property type="match status" value="1"/>
</dbReference>
<dbReference type="EMBL" id="JAIFTX010000043">
    <property type="protein sequence ID" value="MBX7291880.1"/>
    <property type="molecule type" value="Genomic_DNA"/>
</dbReference>
<sequence>MNLCKEGFFIFIPNFFKGKKKKSKLHFKISFILPLIFIIIGIFLGYKIFTKPKTPPKQWTLTENENKNVKFLTEESLVKEIRDVNKIIPLEIELSETIVVDKSWGDFEVFKKIKRIKFFANCSYAVDLSAIENKDITINKFKNEITLSLPKPKVFSVDIDEDKTIYEESSNGLLRFGDIKLTSEEFGVIQMEVAKTFESKMNDPEIYNKAVSNTTIVLEKVLNQIANNEMKVTINFKD</sequence>
<feature type="transmembrane region" description="Helical" evidence="1">
    <location>
        <begin position="25"/>
        <end position="46"/>
    </location>
</feature>
<reference evidence="2 3" key="1">
    <citation type="submission" date="2021-08" db="EMBL/GenBank/DDBJ databases">
        <title>Genome sequence analysis of Clostridium chauvoei strains of European origin and evaluation of typing options for outbreak investigations.</title>
        <authorList>
            <person name="Abdel-Glil M."/>
            <person name="Thomas P."/>
            <person name="Seyboldt C."/>
        </authorList>
    </citation>
    <scope>NUCLEOTIDE SEQUENCE [LARGE SCALE GENOMIC DNA]</scope>
    <source>
        <strain evidence="2 3">S0260-09</strain>
    </source>
</reference>
<dbReference type="Proteomes" id="UP000775179">
    <property type="component" value="Unassembled WGS sequence"/>
</dbReference>
<keyword evidence="1" id="KW-0812">Transmembrane</keyword>
<evidence type="ECO:0000313" key="2">
    <source>
        <dbReference type="EMBL" id="MBX7291880.1"/>
    </source>
</evidence>
<dbReference type="RefSeq" id="WP_021877024.1">
    <property type="nucleotide sequence ID" value="NZ_CP018624.1"/>
</dbReference>
<evidence type="ECO:0000313" key="3">
    <source>
        <dbReference type="Proteomes" id="UP000775179"/>
    </source>
</evidence>